<keyword evidence="9" id="KW-1185">Reference proteome</keyword>
<keyword evidence="3 6" id="KW-0812">Transmembrane</keyword>
<name>A0AAW0YEY6_9TREE</name>
<feature type="transmembrane region" description="Helical" evidence="6">
    <location>
        <begin position="443"/>
        <end position="467"/>
    </location>
</feature>
<evidence type="ECO:0000313" key="9">
    <source>
        <dbReference type="Proteomes" id="UP001388673"/>
    </source>
</evidence>
<feature type="transmembrane region" description="Helical" evidence="6">
    <location>
        <begin position="34"/>
        <end position="59"/>
    </location>
</feature>
<evidence type="ECO:0000256" key="4">
    <source>
        <dbReference type="ARBA" id="ARBA00022989"/>
    </source>
</evidence>
<accession>A0AAW0YEY6</accession>
<dbReference type="AlphaFoldDB" id="A0AAW0YEY6"/>
<dbReference type="RefSeq" id="XP_066800088.1">
    <property type="nucleotide sequence ID" value="XM_066949080.1"/>
</dbReference>
<feature type="transmembrane region" description="Helical" evidence="6">
    <location>
        <begin position="178"/>
        <end position="200"/>
    </location>
</feature>
<feature type="transmembrane region" description="Helical" evidence="6">
    <location>
        <begin position="243"/>
        <end position="267"/>
    </location>
</feature>
<dbReference type="InterPro" id="IPR020846">
    <property type="entry name" value="MFS_dom"/>
</dbReference>
<evidence type="ECO:0000256" key="6">
    <source>
        <dbReference type="SAM" id="Phobius"/>
    </source>
</evidence>
<dbReference type="KEGG" id="kne:92183251"/>
<organism evidence="8 9">
    <name type="scientific">Kwoniella newhampshirensis</name>
    <dbReference type="NCBI Taxonomy" id="1651941"/>
    <lineage>
        <taxon>Eukaryota</taxon>
        <taxon>Fungi</taxon>
        <taxon>Dikarya</taxon>
        <taxon>Basidiomycota</taxon>
        <taxon>Agaricomycotina</taxon>
        <taxon>Tremellomycetes</taxon>
        <taxon>Tremellales</taxon>
        <taxon>Cryptococcaceae</taxon>
        <taxon>Kwoniella</taxon>
    </lineage>
</organism>
<protein>
    <recommendedName>
        <fullName evidence="7">Major facilitator superfamily (MFS) profile domain-containing protein</fullName>
    </recommendedName>
</protein>
<feature type="transmembrane region" description="Helical" evidence="6">
    <location>
        <begin position="487"/>
        <end position="508"/>
    </location>
</feature>
<evidence type="ECO:0000313" key="8">
    <source>
        <dbReference type="EMBL" id="KAK8845280.1"/>
    </source>
</evidence>
<reference evidence="8 9" key="1">
    <citation type="journal article" date="2024" name="bioRxiv">
        <title>Comparative genomics of Cryptococcus and Kwoniella reveals pathogenesis evolution and contrasting karyotype dynamics via intercentromeric recombination or chromosome fusion.</title>
        <authorList>
            <person name="Coelho M.A."/>
            <person name="David-Palma M."/>
            <person name="Shea T."/>
            <person name="Bowers K."/>
            <person name="McGinley-Smith S."/>
            <person name="Mohammad A.W."/>
            <person name="Gnirke A."/>
            <person name="Yurkov A.M."/>
            <person name="Nowrousian M."/>
            <person name="Sun S."/>
            <person name="Cuomo C.A."/>
            <person name="Heitman J."/>
        </authorList>
    </citation>
    <scope>NUCLEOTIDE SEQUENCE [LARGE SCALE GENOMIC DNA]</scope>
    <source>
        <strain evidence="8 9">CBS 13917</strain>
    </source>
</reference>
<proteinExistence type="predicted"/>
<evidence type="ECO:0000256" key="1">
    <source>
        <dbReference type="ARBA" id="ARBA00004141"/>
    </source>
</evidence>
<dbReference type="GO" id="GO:0022857">
    <property type="term" value="F:transmembrane transporter activity"/>
    <property type="evidence" value="ECO:0007669"/>
    <property type="project" value="InterPro"/>
</dbReference>
<dbReference type="PANTHER" id="PTHR42718">
    <property type="entry name" value="MAJOR FACILITATOR SUPERFAMILY MULTIDRUG TRANSPORTER MFSC"/>
    <property type="match status" value="1"/>
</dbReference>
<sequence length="544" mass="59182">MSIPSQSDMEKVDTYNEPQIHDVDRISQSEEEPYLYGGFSTIPIWRTVIVVISLTFLFICNTGSIQSMNVAVGFIAQDLKFAPAEVQWIQSAYELSSGCLLLLFVPISDQFGARWVVLFGGAFFCVWAIACANAQSPYQFIVFRALEGAGSCAVVPAGFGVISQMLPITEGKSSYRNVLLALFAAGAPLGSGFGTIFGGLPTQYSAIKWRGIFAVFAGLSGVATIAAALTMPPSKVTKVKGGVDYIGAAMVTTALTFIIFCLAQGPAVGWKTGYIIALLIVGVLLLGLFGFYEWWLERQDKTPMLRMSNFARGRYAFMNFLGLIGFGNFITWDYWAGLMYAQVHGLGAKDIMLRYLPQSIGGLVGGPLATLLLRRVSTQIVFMLGCCFTISGSLIFALAKITDTYWDHAQFLGFLLSIMGACFIYQSGMLYSISIVVPSEMNAAGGLFQVMTSLASSFGLVFSTIVADAHTSPEDPMRRFNYGCWTGVAYGCFALIMAVPCLWGIGILHKTGETARVEELVAHHHEDDVIHHQHPEVPHNDDHA</sequence>
<dbReference type="GO" id="GO:0016020">
    <property type="term" value="C:membrane"/>
    <property type="evidence" value="ECO:0007669"/>
    <property type="project" value="UniProtKB-SubCell"/>
</dbReference>
<dbReference type="Pfam" id="PF07690">
    <property type="entry name" value="MFS_1"/>
    <property type="match status" value="1"/>
</dbReference>
<dbReference type="PROSITE" id="PS50850">
    <property type="entry name" value="MFS"/>
    <property type="match status" value="1"/>
</dbReference>
<feature type="transmembrane region" description="Helical" evidence="6">
    <location>
        <begin position="115"/>
        <end position="135"/>
    </location>
</feature>
<dbReference type="EMBL" id="JBCAWK010000012">
    <property type="protein sequence ID" value="KAK8845280.1"/>
    <property type="molecule type" value="Genomic_DNA"/>
</dbReference>
<feature type="transmembrane region" description="Helical" evidence="6">
    <location>
        <begin position="141"/>
        <end position="166"/>
    </location>
</feature>
<gene>
    <name evidence="8" type="ORF">IAR55_005993</name>
</gene>
<dbReference type="GeneID" id="92183251"/>
<feature type="transmembrane region" description="Helical" evidence="6">
    <location>
        <begin position="355"/>
        <end position="373"/>
    </location>
</feature>
<evidence type="ECO:0000256" key="5">
    <source>
        <dbReference type="ARBA" id="ARBA00023136"/>
    </source>
</evidence>
<dbReference type="InterPro" id="IPR011701">
    <property type="entry name" value="MFS"/>
</dbReference>
<feature type="transmembrane region" description="Helical" evidence="6">
    <location>
        <begin position="273"/>
        <end position="295"/>
    </location>
</feature>
<keyword evidence="2" id="KW-0813">Transport</keyword>
<dbReference type="InterPro" id="IPR036259">
    <property type="entry name" value="MFS_trans_sf"/>
</dbReference>
<evidence type="ECO:0000256" key="3">
    <source>
        <dbReference type="ARBA" id="ARBA00022692"/>
    </source>
</evidence>
<dbReference type="PANTHER" id="PTHR42718:SF9">
    <property type="entry name" value="MAJOR FACILITATOR SUPERFAMILY MULTIDRUG TRANSPORTER MFSC"/>
    <property type="match status" value="1"/>
</dbReference>
<dbReference type="Gene3D" id="1.20.1720.10">
    <property type="entry name" value="Multidrug resistance protein D"/>
    <property type="match status" value="1"/>
</dbReference>
<feature type="transmembrane region" description="Helical" evidence="6">
    <location>
        <begin position="411"/>
        <end position="431"/>
    </location>
</feature>
<comment type="subcellular location">
    <subcellularLocation>
        <location evidence="1">Membrane</location>
        <topology evidence="1">Multi-pass membrane protein</topology>
    </subcellularLocation>
</comment>
<dbReference type="SUPFAM" id="SSF103473">
    <property type="entry name" value="MFS general substrate transporter"/>
    <property type="match status" value="2"/>
</dbReference>
<comment type="caution">
    <text evidence="8">The sequence shown here is derived from an EMBL/GenBank/DDBJ whole genome shotgun (WGS) entry which is preliminary data.</text>
</comment>
<feature type="transmembrane region" description="Helical" evidence="6">
    <location>
        <begin position="212"/>
        <end position="231"/>
    </location>
</feature>
<keyword evidence="5 6" id="KW-0472">Membrane</keyword>
<dbReference type="Gene3D" id="1.20.1250.20">
    <property type="entry name" value="MFS general substrate transporter like domains"/>
    <property type="match status" value="1"/>
</dbReference>
<evidence type="ECO:0000256" key="2">
    <source>
        <dbReference type="ARBA" id="ARBA00022448"/>
    </source>
</evidence>
<keyword evidence="4 6" id="KW-1133">Transmembrane helix</keyword>
<feature type="transmembrane region" description="Helical" evidence="6">
    <location>
        <begin position="380"/>
        <end position="399"/>
    </location>
</feature>
<dbReference type="Proteomes" id="UP001388673">
    <property type="component" value="Unassembled WGS sequence"/>
</dbReference>
<feature type="domain" description="Major facilitator superfamily (MFS) profile" evidence="7">
    <location>
        <begin position="47"/>
        <end position="512"/>
    </location>
</feature>
<evidence type="ECO:0000259" key="7">
    <source>
        <dbReference type="PROSITE" id="PS50850"/>
    </source>
</evidence>
<feature type="transmembrane region" description="Helical" evidence="6">
    <location>
        <begin position="316"/>
        <end position="335"/>
    </location>
</feature>